<organism evidence="1 2">
    <name type="scientific">Oryzias melastigma</name>
    <name type="common">Marine medaka</name>
    <dbReference type="NCBI Taxonomy" id="30732"/>
    <lineage>
        <taxon>Eukaryota</taxon>
        <taxon>Metazoa</taxon>
        <taxon>Chordata</taxon>
        <taxon>Craniata</taxon>
        <taxon>Vertebrata</taxon>
        <taxon>Euteleostomi</taxon>
        <taxon>Actinopterygii</taxon>
        <taxon>Neopterygii</taxon>
        <taxon>Teleostei</taxon>
        <taxon>Neoteleostei</taxon>
        <taxon>Acanthomorphata</taxon>
        <taxon>Ovalentaria</taxon>
        <taxon>Atherinomorphae</taxon>
        <taxon>Beloniformes</taxon>
        <taxon>Adrianichthyidae</taxon>
        <taxon>Oryziinae</taxon>
        <taxon>Oryzias</taxon>
    </lineage>
</organism>
<sequence>MQSVPSMLCSLRRCLCCSPVQLEALLDPQDVGTPRCFSTSGRPARLLGVKVIKVFKAPAAEPVLFHTAADNTAVMAETYTCAPRPPPRHESRLLHRCGPPLWGKDTFRFYSRGLSSAGNSGFVKAEPGELCGVETSVCMACFEDATKPSEMMSEAVMCVRQSGVRQQPPGSSSCSGTNAAPWELKHWPLSQRADSAVRLLKADDDLHVWRGYSAAALCPGRCTTAHQHQRNPSESSKAAWGVKAAFPSGRTCAAAASTNHHVTIKVNSGALHHRGPAANRTNCLYSKTGPDEEKNLSSAWSKCCSLPSW</sequence>
<name>A0A834C8Z4_ORYME</name>
<gene>
    <name evidence="1" type="ORF">FQA47_012261</name>
</gene>
<evidence type="ECO:0000313" key="2">
    <source>
        <dbReference type="Proteomes" id="UP000646548"/>
    </source>
</evidence>
<comment type="caution">
    <text evidence="1">The sequence shown here is derived from an EMBL/GenBank/DDBJ whole genome shotgun (WGS) entry which is preliminary data.</text>
</comment>
<dbReference type="EMBL" id="WKFB01000303">
    <property type="protein sequence ID" value="KAF6727453.1"/>
    <property type="molecule type" value="Genomic_DNA"/>
</dbReference>
<evidence type="ECO:0000313" key="1">
    <source>
        <dbReference type="EMBL" id="KAF6727453.1"/>
    </source>
</evidence>
<proteinExistence type="predicted"/>
<accession>A0A834C8Z4</accession>
<dbReference type="Proteomes" id="UP000646548">
    <property type="component" value="Unassembled WGS sequence"/>
</dbReference>
<dbReference type="AlphaFoldDB" id="A0A834C8Z4"/>
<protein>
    <submittedName>
        <fullName evidence="1">Uncharacterized protein</fullName>
    </submittedName>
</protein>
<reference evidence="1" key="1">
    <citation type="journal article" name="BMC Genomics">
        <title>Long-read sequencing and de novo genome assembly of marine medaka (Oryzias melastigma).</title>
        <authorList>
            <person name="Liang P."/>
            <person name="Saqib H.S.A."/>
            <person name="Ni X."/>
            <person name="Shen Y."/>
        </authorList>
    </citation>
    <scope>NUCLEOTIDE SEQUENCE</scope>
    <source>
        <strain evidence="1">Bigg-433</strain>
    </source>
</reference>